<dbReference type="PANTHER" id="PTHR11012:SF30">
    <property type="entry name" value="PROTEIN KINASE-LIKE DOMAIN-CONTAINING"/>
    <property type="match status" value="1"/>
</dbReference>
<proteinExistence type="predicted"/>
<evidence type="ECO:0000313" key="2">
    <source>
        <dbReference type="EMBL" id="CAL4125554.1"/>
    </source>
</evidence>
<dbReference type="EMBL" id="CAXKWB010023783">
    <property type="protein sequence ID" value="CAL4125554.1"/>
    <property type="molecule type" value="Genomic_DNA"/>
</dbReference>
<dbReference type="Gene3D" id="3.90.1200.10">
    <property type="match status" value="1"/>
</dbReference>
<dbReference type="SUPFAM" id="SSF56112">
    <property type="entry name" value="Protein kinase-like (PK-like)"/>
    <property type="match status" value="1"/>
</dbReference>
<organism evidence="2 3">
    <name type="scientific">Meganyctiphanes norvegica</name>
    <name type="common">Northern krill</name>
    <name type="synonym">Thysanopoda norvegica</name>
    <dbReference type="NCBI Taxonomy" id="48144"/>
    <lineage>
        <taxon>Eukaryota</taxon>
        <taxon>Metazoa</taxon>
        <taxon>Ecdysozoa</taxon>
        <taxon>Arthropoda</taxon>
        <taxon>Crustacea</taxon>
        <taxon>Multicrustacea</taxon>
        <taxon>Malacostraca</taxon>
        <taxon>Eumalacostraca</taxon>
        <taxon>Eucarida</taxon>
        <taxon>Euphausiacea</taxon>
        <taxon>Euphausiidae</taxon>
        <taxon>Meganyctiphanes</taxon>
    </lineage>
</organism>
<gene>
    <name evidence="2" type="ORF">MNOR_LOCUS25199</name>
</gene>
<keyword evidence="3" id="KW-1185">Reference proteome</keyword>
<dbReference type="SMART" id="SM00587">
    <property type="entry name" value="CHK"/>
    <property type="match status" value="1"/>
</dbReference>
<feature type="non-terminal residue" evidence="2">
    <location>
        <position position="475"/>
    </location>
</feature>
<dbReference type="Proteomes" id="UP001497623">
    <property type="component" value="Unassembled WGS sequence"/>
</dbReference>
<dbReference type="InterPro" id="IPR004119">
    <property type="entry name" value="EcKL"/>
</dbReference>
<evidence type="ECO:0000259" key="1">
    <source>
        <dbReference type="SMART" id="SM00587"/>
    </source>
</evidence>
<comment type="caution">
    <text evidence="2">The sequence shown here is derived from an EMBL/GenBank/DDBJ whole genome shotgun (WGS) entry which is preliminary data.</text>
</comment>
<reference evidence="2 3" key="1">
    <citation type="submission" date="2024-05" db="EMBL/GenBank/DDBJ databases">
        <authorList>
            <person name="Wallberg A."/>
        </authorList>
    </citation>
    <scope>NUCLEOTIDE SEQUENCE [LARGE SCALE GENOMIC DNA]</scope>
</reference>
<name>A0AAV2RKG9_MEGNR</name>
<dbReference type="AlphaFoldDB" id="A0AAV2RKG9"/>
<dbReference type="PANTHER" id="PTHR11012">
    <property type="entry name" value="PROTEIN KINASE-LIKE DOMAIN-CONTAINING"/>
    <property type="match status" value="1"/>
</dbReference>
<protein>
    <recommendedName>
        <fullName evidence="1">CHK kinase-like domain-containing protein</fullName>
    </recommendedName>
</protein>
<accession>A0AAV2RKG9</accession>
<evidence type="ECO:0000313" key="3">
    <source>
        <dbReference type="Proteomes" id="UP001497623"/>
    </source>
</evidence>
<sequence length="475" mass="54975">MKTPAGRNEISKDWVVFLLTEYEKRFINGPKVTIKSLDIGKATKPGDGFCGDLMKLDIAAVVQYDKVQFPIEKIYNHIVKLANSNPVLAVIQTLMGQNMREMMAYSNVIPEFNKFQAELTNNKFPIRIPEYIYGKCTGNEFVLVMQNMKIRDFDTKNKMEPMNVHQAKMVLEQLARLHAISYAYDTKYNFLKKYPFYEMKNIKTMLNGFDSTLYDLVIEYIGTVRGREDLLKKIVAAKSTFLKNSTDTFEEGSYQNIMCLMHGDIWNNNIMFKQHQDENGNMSVSESDDLVLIDWQLAHWNTSVEDLHYFLSSATSPEFRKKHLDELLHYYHSTFMEVTTELDVPVPFWTYKQFKKEYDRLAEYGFLKGILFAFHLSDAINEFQFAPEGSTNDNLITKKLKTGLSKLVAPLLLKPFAVEAYAKKVVQPMMKELRTGKTRIFNNRFLSLILEAEENGLFDVELPTSQKCGPFKCIL</sequence>
<dbReference type="InterPro" id="IPR011009">
    <property type="entry name" value="Kinase-like_dom_sf"/>
</dbReference>
<dbReference type="Pfam" id="PF02958">
    <property type="entry name" value="EcKL"/>
    <property type="match status" value="1"/>
</dbReference>
<feature type="domain" description="CHK kinase-like" evidence="1">
    <location>
        <begin position="143"/>
        <end position="341"/>
    </location>
</feature>
<dbReference type="InterPro" id="IPR015897">
    <property type="entry name" value="CHK_kinase-like"/>
</dbReference>